<keyword evidence="15" id="KW-0469">Meiosis</keyword>
<proteinExistence type="inferred from homology"/>
<keyword evidence="12" id="KW-0010">Activator</keyword>
<reference evidence="21" key="1">
    <citation type="submission" date="2025-08" db="UniProtKB">
        <authorList>
            <consortium name="Ensembl"/>
        </authorList>
    </citation>
    <scope>IDENTIFICATION</scope>
</reference>
<dbReference type="AlphaFoldDB" id="A0A8C5QY66"/>
<comment type="function">
    <text evidence="16">DNA-binding transcription factor that is essential for male fertility, spermatogenesis and meiotic prophase progression in spermatocytes under non-stress conditions. Positvely and negatively regulates gene expression to ensure progression of meiotic prophase beyond pachytene stage in spermatocytes. Plays a role in male germline meiotic sex chromosome remodeling and silencing through regulation of SMARCA4.</text>
</comment>
<evidence type="ECO:0000256" key="3">
    <source>
        <dbReference type="ARBA" id="ARBA00006403"/>
    </source>
</evidence>
<evidence type="ECO:0000256" key="2">
    <source>
        <dbReference type="ARBA" id="ARBA00004286"/>
    </source>
</evidence>
<evidence type="ECO:0000256" key="7">
    <source>
        <dbReference type="ARBA" id="ARBA00022553"/>
    </source>
</evidence>
<evidence type="ECO:0000256" key="12">
    <source>
        <dbReference type="ARBA" id="ARBA00023159"/>
    </source>
</evidence>
<dbReference type="GO" id="GO:0007283">
    <property type="term" value="P:spermatogenesis"/>
    <property type="evidence" value="ECO:0007669"/>
    <property type="project" value="UniProtKB-KW"/>
</dbReference>
<dbReference type="GO" id="GO:0005634">
    <property type="term" value="C:nucleus"/>
    <property type="evidence" value="ECO:0007669"/>
    <property type="project" value="UniProtKB-SubCell"/>
</dbReference>
<sequence length="439" mass="48912">MDENETILVAPINPNNFPAKLWRLVNSPRYRSINWDSHGEGIVIDQQLFESELLCAPNAKDQAGEHFKTNNFTSFIRQLNLYGFRKVIVGVSSGPGAPVGDFSGGDGRLHHFYNVYFRKDSPGLLVNLKRLTISNKAKLAAGLTVNTRPPNRFQMLLSRSMDQSKDVEQDYTSPEPIGQISRLLQQENFPPLPYISPASHGHIGFPFGGLDRTPFPSQAWSNTSGLLLEQAESSPHFPEKSSLFPVLQTFPTVTCTFQPSCTSIQVQQSITSFSEGMQTYGGYTSSSAHYSPVCYPPAVFPCCQSPANLEHLAGSSSPSMPPYQHFSYFQPPRMQSSYPMNIYPPIWSSPPQIRSQEPFAIDLQSMGDFCSQANQLEPLTLTENESNNIFMEQAQLTDSEKEREKGITFQDEASNLALLVDVTCKLEPFTLEEATEEQA</sequence>
<dbReference type="GeneTree" id="ENSGT00510000048674"/>
<keyword evidence="5" id="KW-0158">Chromosome</keyword>
<evidence type="ECO:0000256" key="18">
    <source>
        <dbReference type="ARBA" id="ARBA00079386"/>
    </source>
</evidence>
<dbReference type="InterPro" id="IPR036390">
    <property type="entry name" value="WH_DNA-bd_sf"/>
</dbReference>
<evidence type="ECO:0000256" key="6">
    <source>
        <dbReference type="ARBA" id="ARBA00022491"/>
    </source>
</evidence>
<dbReference type="SMART" id="SM00415">
    <property type="entry name" value="HSF"/>
    <property type="match status" value="1"/>
</dbReference>
<dbReference type="SUPFAM" id="SSF46785">
    <property type="entry name" value="Winged helix' DNA-binding domain"/>
    <property type="match status" value="1"/>
</dbReference>
<comment type="subunit">
    <text evidence="4">Homooligomer.</text>
</comment>
<organism evidence="21 22">
    <name type="scientific">Leptobrachium leishanense</name>
    <name type="common">Leishan spiny toad</name>
    <dbReference type="NCBI Taxonomy" id="445787"/>
    <lineage>
        <taxon>Eukaryota</taxon>
        <taxon>Metazoa</taxon>
        <taxon>Chordata</taxon>
        <taxon>Craniata</taxon>
        <taxon>Vertebrata</taxon>
        <taxon>Euteleostomi</taxon>
        <taxon>Amphibia</taxon>
        <taxon>Batrachia</taxon>
        <taxon>Anura</taxon>
        <taxon>Pelobatoidea</taxon>
        <taxon>Megophryidae</taxon>
        <taxon>Leptobrachium</taxon>
    </lineage>
</organism>
<dbReference type="InterPro" id="IPR000232">
    <property type="entry name" value="HSF_DNA-bd"/>
</dbReference>
<reference evidence="21" key="2">
    <citation type="submission" date="2025-09" db="UniProtKB">
        <authorList>
            <consortium name="Ensembl"/>
        </authorList>
    </citation>
    <scope>IDENTIFICATION</scope>
</reference>
<comment type="subcellular location">
    <subcellularLocation>
        <location evidence="2">Chromosome</location>
    </subcellularLocation>
    <subcellularLocation>
        <location evidence="1">Nucleus</location>
    </subcellularLocation>
</comment>
<keyword evidence="22" id="KW-1185">Reference proteome</keyword>
<keyword evidence="10" id="KW-0805">Transcription regulation</keyword>
<keyword evidence="8" id="KW-0221">Differentiation</keyword>
<evidence type="ECO:0000256" key="10">
    <source>
        <dbReference type="ARBA" id="ARBA00023015"/>
    </source>
</evidence>
<gene>
    <name evidence="21" type="primary">HSF5</name>
</gene>
<keyword evidence="7" id="KW-0597">Phosphoprotein</keyword>
<evidence type="ECO:0000256" key="9">
    <source>
        <dbReference type="ARBA" id="ARBA00022871"/>
    </source>
</evidence>
<accession>A0A8C5QY66</accession>
<keyword evidence="6" id="KW-0678">Repressor</keyword>
<dbReference type="PANTHER" id="PTHR10015:SF278">
    <property type="entry name" value="HEAT SHOCK FACTOR PROTEIN 5"/>
    <property type="match status" value="1"/>
</dbReference>
<keyword evidence="9" id="KW-0744">Spermatogenesis</keyword>
<dbReference type="Proteomes" id="UP000694569">
    <property type="component" value="Unplaced"/>
</dbReference>
<evidence type="ECO:0000256" key="1">
    <source>
        <dbReference type="ARBA" id="ARBA00004123"/>
    </source>
</evidence>
<evidence type="ECO:0000256" key="8">
    <source>
        <dbReference type="ARBA" id="ARBA00022782"/>
    </source>
</evidence>
<dbReference type="OrthoDB" id="6418155at2759"/>
<dbReference type="GO" id="GO:0030154">
    <property type="term" value="P:cell differentiation"/>
    <property type="evidence" value="ECO:0007669"/>
    <property type="project" value="UniProtKB-KW"/>
</dbReference>
<dbReference type="InterPro" id="IPR036388">
    <property type="entry name" value="WH-like_DNA-bd_sf"/>
</dbReference>
<evidence type="ECO:0000259" key="20">
    <source>
        <dbReference type="SMART" id="SM00415"/>
    </source>
</evidence>
<dbReference type="Ensembl" id="ENSLLET00000046554.1">
    <property type="protein sequence ID" value="ENSLLEP00000044763.1"/>
    <property type="gene ID" value="ENSLLEG00000028419.1"/>
</dbReference>
<comment type="similarity">
    <text evidence="3 19">Belongs to the HSF family.</text>
</comment>
<dbReference type="GO" id="GO:0051321">
    <property type="term" value="P:meiotic cell cycle"/>
    <property type="evidence" value="ECO:0007669"/>
    <property type="project" value="UniProtKB-KW"/>
</dbReference>
<feature type="domain" description="HSF-type DNA-binding" evidence="20">
    <location>
        <begin position="13"/>
        <end position="131"/>
    </location>
</feature>
<dbReference type="GO" id="GO:0005694">
    <property type="term" value="C:chromosome"/>
    <property type="evidence" value="ECO:0007669"/>
    <property type="project" value="UniProtKB-SubCell"/>
</dbReference>
<evidence type="ECO:0000256" key="17">
    <source>
        <dbReference type="ARBA" id="ARBA00070265"/>
    </source>
</evidence>
<name>A0A8C5QY66_9ANUR</name>
<evidence type="ECO:0000256" key="4">
    <source>
        <dbReference type="ARBA" id="ARBA00011182"/>
    </source>
</evidence>
<dbReference type="Gene3D" id="1.10.10.10">
    <property type="entry name" value="Winged helix-like DNA-binding domain superfamily/Winged helix DNA-binding domain"/>
    <property type="match status" value="1"/>
</dbReference>
<dbReference type="PANTHER" id="PTHR10015">
    <property type="entry name" value="HEAT SHOCK TRANSCRIPTION FACTOR"/>
    <property type="match status" value="1"/>
</dbReference>
<evidence type="ECO:0000256" key="16">
    <source>
        <dbReference type="ARBA" id="ARBA00054015"/>
    </source>
</evidence>
<dbReference type="Pfam" id="PF00447">
    <property type="entry name" value="HSF_DNA-bind"/>
    <property type="match status" value="1"/>
</dbReference>
<evidence type="ECO:0000313" key="21">
    <source>
        <dbReference type="Ensembl" id="ENSLLEP00000044763.1"/>
    </source>
</evidence>
<evidence type="ECO:0000256" key="5">
    <source>
        <dbReference type="ARBA" id="ARBA00022454"/>
    </source>
</evidence>
<evidence type="ECO:0000313" key="22">
    <source>
        <dbReference type="Proteomes" id="UP000694569"/>
    </source>
</evidence>
<dbReference type="GO" id="GO:0003700">
    <property type="term" value="F:DNA-binding transcription factor activity"/>
    <property type="evidence" value="ECO:0007669"/>
    <property type="project" value="InterPro"/>
</dbReference>
<protein>
    <recommendedName>
        <fullName evidence="17">Heat shock factor protein 5</fullName>
    </recommendedName>
    <alternativeName>
        <fullName evidence="18">Heat shock transcription factor 5</fullName>
    </alternativeName>
</protein>
<evidence type="ECO:0000256" key="19">
    <source>
        <dbReference type="RuleBase" id="RU004020"/>
    </source>
</evidence>
<dbReference type="GO" id="GO:0043565">
    <property type="term" value="F:sequence-specific DNA binding"/>
    <property type="evidence" value="ECO:0007669"/>
    <property type="project" value="InterPro"/>
</dbReference>
<dbReference type="FunFam" id="1.10.10.10:FF:000531">
    <property type="entry name" value="Heat shock transcription factor 5"/>
    <property type="match status" value="1"/>
</dbReference>
<keyword evidence="14" id="KW-0539">Nucleus</keyword>
<keyword evidence="13" id="KW-0804">Transcription</keyword>
<evidence type="ECO:0000256" key="11">
    <source>
        <dbReference type="ARBA" id="ARBA00023125"/>
    </source>
</evidence>
<evidence type="ECO:0000256" key="14">
    <source>
        <dbReference type="ARBA" id="ARBA00023242"/>
    </source>
</evidence>
<evidence type="ECO:0000256" key="15">
    <source>
        <dbReference type="ARBA" id="ARBA00023254"/>
    </source>
</evidence>
<evidence type="ECO:0000256" key="13">
    <source>
        <dbReference type="ARBA" id="ARBA00023163"/>
    </source>
</evidence>
<keyword evidence="11" id="KW-0238">DNA-binding</keyword>